<dbReference type="GO" id="GO:0005886">
    <property type="term" value="C:plasma membrane"/>
    <property type="evidence" value="ECO:0007669"/>
    <property type="project" value="TreeGrafter"/>
</dbReference>
<dbReference type="SMART" id="SM00409">
    <property type="entry name" value="IG"/>
    <property type="match status" value="3"/>
</dbReference>
<keyword evidence="1" id="KW-0677">Repeat</keyword>
<feature type="compositionally biased region" description="Polar residues" evidence="3">
    <location>
        <begin position="39"/>
        <end position="62"/>
    </location>
</feature>
<evidence type="ECO:0000256" key="2">
    <source>
        <dbReference type="ARBA" id="ARBA00023319"/>
    </source>
</evidence>
<evidence type="ECO:0000256" key="4">
    <source>
        <dbReference type="SAM" id="Phobius"/>
    </source>
</evidence>
<dbReference type="PROSITE" id="PS50853">
    <property type="entry name" value="FN3"/>
    <property type="match status" value="1"/>
</dbReference>
<dbReference type="InterPro" id="IPR003961">
    <property type="entry name" value="FN3_dom"/>
</dbReference>
<dbReference type="InterPro" id="IPR003598">
    <property type="entry name" value="Ig_sub2"/>
</dbReference>
<keyword evidence="4" id="KW-0472">Membrane</keyword>
<dbReference type="VEuPathDB" id="VectorBase:AALB20_031439"/>
<dbReference type="InterPro" id="IPR036116">
    <property type="entry name" value="FN3_sf"/>
</dbReference>
<dbReference type="SMART" id="SM00408">
    <property type="entry name" value="IGc2"/>
    <property type="match status" value="3"/>
</dbReference>
<dbReference type="AlphaFoldDB" id="A0A182F5W4"/>
<dbReference type="STRING" id="7167.A0A182F5W4"/>
<name>A0A182F5W4_ANOAL</name>
<dbReference type="InterPro" id="IPR003599">
    <property type="entry name" value="Ig_sub"/>
</dbReference>
<evidence type="ECO:0000313" key="5">
    <source>
        <dbReference type="EnsemblMetazoa" id="AALB001862-PA"/>
    </source>
</evidence>
<organism evidence="5 6">
    <name type="scientific">Anopheles albimanus</name>
    <name type="common">New world malaria mosquito</name>
    <dbReference type="NCBI Taxonomy" id="7167"/>
    <lineage>
        <taxon>Eukaryota</taxon>
        <taxon>Metazoa</taxon>
        <taxon>Ecdysozoa</taxon>
        <taxon>Arthropoda</taxon>
        <taxon>Hexapoda</taxon>
        <taxon>Insecta</taxon>
        <taxon>Pterygota</taxon>
        <taxon>Neoptera</taxon>
        <taxon>Endopterygota</taxon>
        <taxon>Diptera</taxon>
        <taxon>Nematocera</taxon>
        <taxon>Culicoidea</taxon>
        <taxon>Culicidae</taxon>
        <taxon>Anophelinae</taxon>
        <taxon>Anopheles</taxon>
    </lineage>
</organism>
<protein>
    <recommendedName>
        <fullName evidence="7">Neural cell adhesion molecule 1</fullName>
    </recommendedName>
</protein>
<reference evidence="5" key="2">
    <citation type="submission" date="2022-08" db="UniProtKB">
        <authorList>
            <consortium name="EnsemblMetazoa"/>
        </authorList>
    </citation>
    <scope>IDENTIFICATION</scope>
    <source>
        <strain evidence="5">STECLA/ALBI9_A</strain>
    </source>
</reference>
<sequence>MLGNAIIAYRTGTDLRFNGFKAAAAVVVATAKDHPSLAGTANGNQQISSNGAGNGKHSSAGTLTITPDEELAHFVNQSRIASCGHSNPDTVLRWRTPKNAVIEEKRGRVHIERKDNALLLIFEKIERSDQGNWTCEVVAPNKTTGGSSSPQPPLQKSFKMIVYEPISFRDTSNVQTAVEDKDATIRCEVKGHPEPSVSWYFNGQPLYFAHNGRYSKLADGMSIKKVTQNDTGEYTCKAFQISTTGSSFEEKTIRLNIKHKPYLPKWKPSVVDAYGYVHGMVNLTCEAAAEPPANFTWYAGGKKLTPKSHTIHYGQHVSMLQISIKTSSSFGKYKCEAKNELGSVSQEINLKEGTKPDPPSLFQLRGVNSDTLDIDVGATKSHDIPPDPTTVIGYRFELMPTEEYSRTRSWDHASRRDFDVADGATYLLVQLIPDTKYLIRVAARNAAGLSDWTEVKEFSTHPLQPHGTSGSSTMVTPIWPLVACFVMLMLAIMPHGQRQRQHRTE</sequence>
<dbReference type="PANTHER" id="PTHR45080:SF27">
    <property type="entry name" value="NEURAL CELL ADHESION MOLECULE 1-LIKE"/>
    <property type="match status" value="1"/>
</dbReference>
<evidence type="ECO:0000256" key="1">
    <source>
        <dbReference type="ARBA" id="ARBA00022737"/>
    </source>
</evidence>
<dbReference type="Proteomes" id="UP000069272">
    <property type="component" value="Chromosome 2L"/>
</dbReference>
<dbReference type="GO" id="GO:0008046">
    <property type="term" value="F:axon guidance receptor activity"/>
    <property type="evidence" value="ECO:0007669"/>
    <property type="project" value="TreeGrafter"/>
</dbReference>
<dbReference type="CDD" id="cd00063">
    <property type="entry name" value="FN3"/>
    <property type="match status" value="1"/>
</dbReference>
<feature type="transmembrane region" description="Helical" evidence="4">
    <location>
        <begin position="474"/>
        <end position="493"/>
    </location>
</feature>
<dbReference type="InterPro" id="IPR013783">
    <property type="entry name" value="Ig-like_fold"/>
</dbReference>
<dbReference type="GO" id="GO:0030424">
    <property type="term" value="C:axon"/>
    <property type="evidence" value="ECO:0007669"/>
    <property type="project" value="TreeGrafter"/>
</dbReference>
<dbReference type="EnsemblMetazoa" id="AALB001862-RA">
    <property type="protein sequence ID" value="AALB001862-PA"/>
    <property type="gene ID" value="AALB001862"/>
</dbReference>
<keyword evidence="4" id="KW-1133">Transmembrane helix</keyword>
<dbReference type="GO" id="GO:0050808">
    <property type="term" value="P:synapse organization"/>
    <property type="evidence" value="ECO:0007669"/>
    <property type="project" value="TreeGrafter"/>
</dbReference>
<feature type="region of interest" description="Disordered" evidence="3">
    <location>
        <begin position="37"/>
        <end position="62"/>
    </location>
</feature>
<dbReference type="InterPro" id="IPR050958">
    <property type="entry name" value="Cell_Adh-Cytoskel_Orgn"/>
</dbReference>
<dbReference type="VEuPathDB" id="VectorBase:AALB001862"/>
<evidence type="ECO:0000256" key="3">
    <source>
        <dbReference type="SAM" id="MobiDB-lite"/>
    </source>
</evidence>
<keyword evidence="6" id="KW-1185">Reference proteome</keyword>
<evidence type="ECO:0008006" key="7">
    <source>
        <dbReference type="Google" id="ProtNLM"/>
    </source>
</evidence>
<dbReference type="SMART" id="SM00060">
    <property type="entry name" value="FN3"/>
    <property type="match status" value="1"/>
</dbReference>
<dbReference type="SUPFAM" id="SSF49265">
    <property type="entry name" value="Fibronectin type III"/>
    <property type="match status" value="1"/>
</dbReference>
<reference evidence="5 6" key="1">
    <citation type="journal article" date="2017" name="G3 (Bethesda)">
        <title>The Physical Genome Mapping of Anopheles albimanus Corrected Scaffold Misassemblies and Identified Interarm Rearrangements in Genus Anopheles.</title>
        <authorList>
            <person name="Artemov G.N."/>
            <person name="Peery A.N."/>
            <person name="Jiang X."/>
            <person name="Tu Z."/>
            <person name="Stegniy V.N."/>
            <person name="Sharakhova M.V."/>
            <person name="Sharakhov I.V."/>
        </authorList>
    </citation>
    <scope>NUCLEOTIDE SEQUENCE [LARGE SCALE GENOMIC DNA]</scope>
    <source>
        <strain evidence="5 6">ALBI9_A</strain>
    </source>
</reference>
<accession>A0A182F5W4</accession>
<dbReference type="Gene3D" id="2.60.40.10">
    <property type="entry name" value="Immunoglobulins"/>
    <property type="match status" value="4"/>
</dbReference>
<dbReference type="Pfam" id="PF07679">
    <property type="entry name" value="I-set"/>
    <property type="match status" value="2"/>
</dbReference>
<dbReference type="InterPro" id="IPR007110">
    <property type="entry name" value="Ig-like_dom"/>
</dbReference>
<dbReference type="GO" id="GO:0043025">
    <property type="term" value="C:neuronal cell body"/>
    <property type="evidence" value="ECO:0007669"/>
    <property type="project" value="TreeGrafter"/>
</dbReference>
<dbReference type="PROSITE" id="PS50835">
    <property type="entry name" value="IG_LIKE"/>
    <property type="match status" value="3"/>
</dbReference>
<keyword evidence="2" id="KW-0393">Immunoglobulin domain</keyword>
<keyword evidence="4" id="KW-0812">Transmembrane</keyword>
<dbReference type="PANTHER" id="PTHR45080">
    <property type="entry name" value="CONTACTIN 5"/>
    <property type="match status" value="1"/>
</dbReference>
<dbReference type="SUPFAM" id="SSF48726">
    <property type="entry name" value="Immunoglobulin"/>
    <property type="match status" value="3"/>
</dbReference>
<dbReference type="CDD" id="cd00096">
    <property type="entry name" value="Ig"/>
    <property type="match status" value="1"/>
</dbReference>
<evidence type="ECO:0000313" key="6">
    <source>
        <dbReference type="Proteomes" id="UP000069272"/>
    </source>
</evidence>
<proteinExistence type="predicted"/>
<dbReference type="GO" id="GO:0007156">
    <property type="term" value="P:homophilic cell adhesion via plasma membrane adhesion molecules"/>
    <property type="evidence" value="ECO:0007669"/>
    <property type="project" value="TreeGrafter"/>
</dbReference>
<dbReference type="InterPro" id="IPR013098">
    <property type="entry name" value="Ig_I-set"/>
</dbReference>
<dbReference type="InterPro" id="IPR036179">
    <property type="entry name" value="Ig-like_dom_sf"/>
</dbReference>